<dbReference type="SUPFAM" id="SSF51197">
    <property type="entry name" value="Clavaminate synthase-like"/>
    <property type="match status" value="1"/>
</dbReference>
<keyword evidence="8" id="KW-1185">Reference proteome</keyword>
<keyword evidence="5" id="KW-0408">Iron</keyword>
<keyword evidence="7" id="KW-0689">Ribosomal protein</keyword>
<evidence type="ECO:0000256" key="1">
    <source>
        <dbReference type="ARBA" id="ARBA00001954"/>
    </source>
</evidence>
<evidence type="ECO:0000259" key="6">
    <source>
        <dbReference type="PROSITE" id="PS51184"/>
    </source>
</evidence>
<dbReference type="Gene3D" id="2.60.120.650">
    <property type="entry name" value="Cupin"/>
    <property type="match status" value="1"/>
</dbReference>
<dbReference type="PANTHER" id="PTHR13096">
    <property type="entry name" value="MINA53 MYC INDUCED NUCLEAR ANTIGEN"/>
    <property type="match status" value="1"/>
</dbReference>
<dbReference type="Gene3D" id="3.40.366.30">
    <property type="entry name" value="50S ribosomal protein L16 arginine hydroxylase, Chain A, Domain 2"/>
    <property type="match status" value="1"/>
</dbReference>
<sequence>MIPTLLGGLTAEEFLSDYWQKKPLLVRGAIPGFTGVSGVSGRNDMLALAARDDVESRFVSQVDGWTLEHGPFNPSSLKRRARPWTVLAQSVNLVSPEGDRLMREFDFVPYARLDDLMVSYATDGGGVGPHFDSYDVFLLQGIGRRRWRIGKQRNQRLIDGLPVRILADFRPTQEWLLEPGDMLYLPPEWAHDGIAEGECMTWSIGFRAFPAQELAEQFLMHLQDTVRLDGRYRDPQLQRQRSPAQIGDAMIDQVSDILARVSWNRNSVRDFLGRMLTEPKPHVFFDPPQRPLAAKRFASLAERRGVALDPRTQLLFTGTHFYLNGEAITVPGPDRRLLRQLADRRDIETIRGFSATGVELLREWYRCGFLAIREP</sequence>
<dbReference type="RefSeq" id="WP_121241037.1">
    <property type="nucleotide sequence ID" value="NZ_BHVV01000006.1"/>
</dbReference>
<keyword evidence="2" id="KW-0479">Metal-binding</keyword>
<keyword evidence="4" id="KW-0560">Oxidoreductase</keyword>
<dbReference type="GO" id="GO:0005840">
    <property type="term" value="C:ribosome"/>
    <property type="evidence" value="ECO:0007669"/>
    <property type="project" value="UniProtKB-KW"/>
</dbReference>
<evidence type="ECO:0000313" key="8">
    <source>
        <dbReference type="Proteomes" id="UP000268908"/>
    </source>
</evidence>
<accession>A0A497XCT6</accession>
<protein>
    <submittedName>
        <fullName evidence="7">50S ribosomal protein L16 3-hydroxylase</fullName>
    </submittedName>
</protein>
<keyword evidence="3" id="KW-0223">Dioxygenase</keyword>
<dbReference type="Pfam" id="PF08007">
    <property type="entry name" value="JmjC_2"/>
    <property type="match status" value="1"/>
</dbReference>
<comment type="caution">
    <text evidence="7">The sequence shown here is derived from an EMBL/GenBank/DDBJ whole genome shotgun (WGS) entry which is preliminary data.</text>
</comment>
<keyword evidence="7" id="KW-0687">Ribonucleoprotein</keyword>
<reference evidence="7 8" key="1">
    <citation type="submission" date="2018-10" db="EMBL/GenBank/DDBJ databases">
        <title>Genomic Encyclopedia of Type Strains, Phase IV (KMG-IV): sequencing the most valuable type-strain genomes for metagenomic binning, comparative biology and taxonomic classification.</title>
        <authorList>
            <person name="Goeker M."/>
        </authorList>
    </citation>
    <scope>NUCLEOTIDE SEQUENCE [LARGE SCALE GENOMIC DNA]</scope>
    <source>
        <strain evidence="7 8">DSM 26916</strain>
    </source>
</reference>
<organism evidence="7 8">
    <name type="scientific">Sulfurisoma sediminicola</name>
    <dbReference type="NCBI Taxonomy" id="1381557"/>
    <lineage>
        <taxon>Bacteria</taxon>
        <taxon>Pseudomonadati</taxon>
        <taxon>Pseudomonadota</taxon>
        <taxon>Betaproteobacteria</taxon>
        <taxon>Nitrosomonadales</taxon>
        <taxon>Sterolibacteriaceae</taxon>
        <taxon>Sulfurisoma</taxon>
    </lineage>
</organism>
<dbReference type="InterPro" id="IPR046799">
    <property type="entry name" value="ROXA-like_wH"/>
</dbReference>
<dbReference type="SMART" id="SM00558">
    <property type="entry name" value="JmjC"/>
    <property type="match status" value="1"/>
</dbReference>
<dbReference type="InterPro" id="IPR039994">
    <property type="entry name" value="NO66-like"/>
</dbReference>
<dbReference type="Proteomes" id="UP000268908">
    <property type="component" value="Unassembled WGS sequence"/>
</dbReference>
<dbReference type="GO" id="GO:0016706">
    <property type="term" value="F:2-oxoglutarate-dependent dioxygenase activity"/>
    <property type="evidence" value="ECO:0007669"/>
    <property type="project" value="TreeGrafter"/>
</dbReference>
<dbReference type="EMBL" id="RCCI01000005">
    <property type="protein sequence ID" value="RLJ64753.1"/>
    <property type="molecule type" value="Genomic_DNA"/>
</dbReference>
<dbReference type="OrthoDB" id="9764016at2"/>
<dbReference type="Pfam" id="PF20514">
    <property type="entry name" value="WHD_ROXA"/>
    <property type="match status" value="1"/>
</dbReference>
<dbReference type="AlphaFoldDB" id="A0A497XCT6"/>
<name>A0A497XCT6_9PROT</name>
<feature type="domain" description="JmjC" evidence="6">
    <location>
        <begin position="97"/>
        <end position="223"/>
    </location>
</feature>
<comment type="cofactor">
    <cofactor evidence="1">
        <name>Fe(2+)</name>
        <dbReference type="ChEBI" id="CHEBI:29033"/>
    </cofactor>
</comment>
<evidence type="ECO:0000313" key="7">
    <source>
        <dbReference type="EMBL" id="RLJ64753.1"/>
    </source>
</evidence>
<evidence type="ECO:0000256" key="2">
    <source>
        <dbReference type="ARBA" id="ARBA00022723"/>
    </source>
</evidence>
<gene>
    <name evidence="7" type="ORF">DFR35_1399</name>
</gene>
<evidence type="ECO:0000256" key="3">
    <source>
        <dbReference type="ARBA" id="ARBA00022964"/>
    </source>
</evidence>
<evidence type="ECO:0000256" key="4">
    <source>
        <dbReference type="ARBA" id="ARBA00023002"/>
    </source>
</evidence>
<dbReference type="PANTHER" id="PTHR13096:SF8">
    <property type="entry name" value="RIBOSOMAL OXYGENASE 1"/>
    <property type="match status" value="1"/>
</dbReference>
<proteinExistence type="predicted"/>
<dbReference type="PROSITE" id="PS51184">
    <property type="entry name" value="JMJC"/>
    <property type="match status" value="1"/>
</dbReference>
<dbReference type="InterPro" id="IPR003347">
    <property type="entry name" value="JmjC_dom"/>
</dbReference>
<dbReference type="GO" id="GO:0046872">
    <property type="term" value="F:metal ion binding"/>
    <property type="evidence" value="ECO:0007669"/>
    <property type="project" value="UniProtKB-KW"/>
</dbReference>
<evidence type="ECO:0000256" key="5">
    <source>
        <dbReference type="ARBA" id="ARBA00023004"/>
    </source>
</evidence>